<accession>W8YMG1</accession>
<evidence type="ECO:0000313" key="1">
    <source>
        <dbReference type="EMBL" id="CDN39601.1"/>
    </source>
</evidence>
<proteinExistence type="predicted"/>
<protein>
    <submittedName>
        <fullName evidence="1">Uncharacterized protein</fullName>
    </submittedName>
</protein>
<dbReference type="HOGENOM" id="CLU_2010740_0_0_9"/>
<reference evidence="1" key="1">
    <citation type="submission" date="2014-01" db="EMBL/GenBank/DDBJ databases">
        <title>Draft genome sequence of highly nematicidal Bacillus thuringiensis DB27.</title>
        <authorList>
            <person name="Iatsenko I."/>
            <person name="Pickard D."/>
            <person name="Corton C."/>
            <person name="Dougan G."/>
            <person name="Sommer R.J."/>
        </authorList>
    </citation>
    <scope>NUCLEOTIDE SEQUENCE [LARGE SCALE GENOMIC DNA]</scope>
    <source>
        <strain evidence="1">DB27</strain>
    </source>
</reference>
<sequence>MLYTKGISKKAKTIVALILLEFREREKDIELYCHVNYMFIKKSGLLKTLSCKPRYYCYFISSKTLCKIGLKLKIITYYKKRKQEYPTFLNVLEQFLKSGKKYTPTTVFDITEFLLMSFVYFRC</sequence>
<reference evidence="1" key="2">
    <citation type="submission" date="2014-01" db="EMBL/GenBank/DDBJ databases">
        <authorList>
            <person name="Aslett M."/>
        </authorList>
    </citation>
    <scope>NUCLEOTIDE SEQUENCE [LARGE SCALE GENOMIC DNA]</scope>
    <source>
        <strain evidence="1">DB27</strain>
    </source>
</reference>
<dbReference type="Proteomes" id="UP000030682">
    <property type="component" value="Unassembled WGS sequence"/>
</dbReference>
<dbReference type="EMBL" id="HG810024">
    <property type="protein sequence ID" value="CDN39601.1"/>
    <property type="molecule type" value="Genomic_DNA"/>
</dbReference>
<dbReference type="AlphaFoldDB" id="W8YMG1"/>
<organism evidence="1">
    <name type="scientific">Bacillus thuringiensis DB27</name>
    <dbReference type="NCBI Taxonomy" id="1431339"/>
    <lineage>
        <taxon>Bacteria</taxon>
        <taxon>Bacillati</taxon>
        <taxon>Bacillota</taxon>
        <taxon>Bacilli</taxon>
        <taxon>Bacillales</taxon>
        <taxon>Bacillaceae</taxon>
        <taxon>Bacillus</taxon>
        <taxon>Bacillus cereus group</taxon>
    </lineage>
</organism>
<name>W8YMG1_BACTU</name>
<gene>
    <name evidence="1" type="ORF">BTDB27_p000264</name>
</gene>